<dbReference type="RefSeq" id="WP_165143355.1">
    <property type="nucleotide sequence ID" value="NZ_JAALLT010000004.1"/>
</dbReference>
<reference evidence="3 4" key="1">
    <citation type="submission" date="2020-02" db="EMBL/GenBank/DDBJ databases">
        <title>Balneolaceae bacterium YR4-1, complete genome.</title>
        <authorList>
            <person name="Li Y."/>
            <person name="Wu S."/>
        </authorList>
    </citation>
    <scope>NUCLEOTIDE SEQUENCE [LARGE SCALE GENOMIC DNA]</scope>
    <source>
        <strain evidence="3 4">YR4-1</strain>
    </source>
</reference>
<organism evidence="3 4">
    <name type="scientific">Halalkalibaculum roseum</name>
    <dbReference type="NCBI Taxonomy" id="2709311"/>
    <lineage>
        <taxon>Bacteria</taxon>
        <taxon>Pseudomonadati</taxon>
        <taxon>Balneolota</taxon>
        <taxon>Balneolia</taxon>
        <taxon>Balneolales</taxon>
        <taxon>Balneolaceae</taxon>
        <taxon>Halalkalibaculum</taxon>
    </lineage>
</organism>
<keyword evidence="2" id="KW-1133">Transmembrane helix</keyword>
<dbReference type="EMBL" id="JAALLT010000004">
    <property type="protein sequence ID" value="NGP77720.1"/>
    <property type="molecule type" value="Genomic_DNA"/>
</dbReference>
<keyword evidence="4" id="KW-1185">Reference proteome</keyword>
<comment type="caution">
    <text evidence="3">The sequence shown here is derived from an EMBL/GenBank/DDBJ whole genome shotgun (WGS) entry which is preliminary data.</text>
</comment>
<feature type="coiled-coil region" evidence="1">
    <location>
        <begin position="26"/>
        <end position="53"/>
    </location>
</feature>
<name>A0A6M1SXE0_9BACT</name>
<proteinExistence type="predicted"/>
<evidence type="ECO:0000256" key="1">
    <source>
        <dbReference type="SAM" id="Coils"/>
    </source>
</evidence>
<keyword evidence="2" id="KW-0472">Membrane</keyword>
<evidence type="ECO:0000313" key="3">
    <source>
        <dbReference type="EMBL" id="NGP77720.1"/>
    </source>
</evidence>
<sequence length="222" mass="25846">MNDQLARNLFMDYLYDEISTEKKKELENYLEEHPGLQQELDKLEQTRALLQRMPAGEPDQKLLVMEPRKRSFRSWWNEARNLLPQTYLGKTGFAIAAGFVLLMIIGSVAKVHIAPTDAGYALSLGYQPVVNEGLSTQQAESFLQQIRRENAAMLTEYMQALAEENNQQLRQVVGYFEQQRMNDLQLIDHQLSRIQESNGYRWQQTNRYLGEVLQNVNFNENE</sequence>
<protein>
    <submittedName>
        <fullName evidence="3">Uncharacterized protein</fullName>
    </submittedName>
</protein>
<keyword evidence="2" id="KW-0812">Transmembrane</keyword>
<dbReference type="Proteomes" id="UP000473278">
    <property type="component" value="Unassembled WGS sequence"/>
</dbReference>
<dbReference type="AlphaFoldDB" id="A0A6M1SXE0"/>
<keyword evidence="1" id="KW-0175">Coiled coil</keyword>
<gene>
    <name evidence="3" type="ORF">G3570_13820</name>
</gene>
<accession>A0A6M1SXE0</accession>
<feature type="transmembrane region" description="Helical" evidence="2">
    <location>
        <begin position="87"/>
        <end position="109"/>
    </location>
</feature>
<evidence type="ECO:0000313" key="4">
    <source>
        <dbReference type="Proteomes" id="UP000473278"/>
    </source>
</evidence>
<evidence type="ECO:0000256" key="2">
    <source>
        <dbReference type="SAM" id="Phobius"/>
    </source>
</evidence>